<gene>
    <name evidence="1" type="ORF">SAMN02982922_2466</name>
</gene>
<dbReference type="NCBIfam" id="NF047509">
    <property type="entry name" value="Rv3131_FMN_oxido"/>
    <property type="match status" value="1"/>
</dbReference>
<protein>
    <submittedName>
        <fullName evidence="1">Nitroreductase family protein</fullName>
    </submittedName>
</protein>
<dbReference type="InterPro" id="IPR000415">
    <property type="entry name" value="Nitroreductase-like"/>
</dbReference>
<reference evidence="1 2" key="1">
    <citation type="submission" date="2017-04" db="EMBL/GenBank/DDBJ databases">
        <authorList>
            <person name="Afonso C.L."/>
            <person name="Miller P.J."/>
            <person name="Scott M.A."/>
            <person name="Spackman E."/>
            <person name="Goraichik I."/>
            <person name="Dimitrov K.M."/>
            <person name="Suarez D.L."/>
            <person name="Swayne D.E."/>
        </authorList>
    </citation>
    <scope>NUCLEOTIDE SEQUENCE [LARGE SCALE GENOMIC DNA]</scope>
    <source>
        <strain evidence="1 2">B5P</strain>
    </source>
</reference>
<dbReference type="EMBL" id="FXBL01000004">
    <property type="protein sequence ID" value="SMH40993.1"/>
    <property type="molecule type" value="Genomic_DNA"/>
</dbReference>
<dbReference type="SUPFAM" id="SSF55469">
    <property type="entry name" value="FMN-dependent nitroreductase-like"/>
    <property type="match status" value="1"/>
</dbReference>
<dbReference type="GO" id="GO:0016491">
    <property type="term" value="F:oxidoreductase activity"/>
    <property type="evidence" value="ECO:0007669"/>
    <property type="project" value="InterPro"/>
</dbReference>
<accession>A0A1X7NT97</accession>
<dbReference type="PANTHER" id="PTHR23026">
    <property type="entry name" value="NADPH NITROREDUCTASE"/>
    <property type="match status" value="1"/>
</dbReference>
<dbReference type="AlphaFoldDB" id="A0A1X7NT97"/>
<name>A0A1X7NT97_9HYPH</name>
<sequence>MNRRHLLGAMAGLAVIGGGGAFAWNRATGSLADYERYAAGLRAPLSGRPDLKNLVRYATLAANSHNTQAWKFAATQTTFGLFPDESRRTPVVDPDDHHLYVSLGCAAENLAIAGRAGGWPGELLAAPGDGSAIRYDFAEGAAHADPLFDAIPLRQSTRADYDGRPVTAADLAVLEKAAAEPGVRLVILTEETARAKLRDLIVAGNDAQMTDPAFVAELLEWIRFNPRDAMRTGDGLLSAASGSPSLPGAVGRRLFPLVATPKGEADRYARQAASTPAFAVFFAERADSEHWIAVGRACQRMLLTATTLGLRHAFVNQPVEVAAFRPDLAALAGEAGRRPDLVLRLGYGPTMPYSPRRPVEAVLA</sequence>
<evidence type="ECO:0000313" key="2">
    <source>
        <dbReference type="Proteomes" id="UP000193083"/>
    </source>
</evidence>
<proteinExistence type="predicted"/>
<dbReference type="Proteomes" id="UP000193083">
    <property type="component" value="Unassembled WGS sequence"/>
</dbReference>
<dbReference type="PANTHER" id="PTHR23026:SF123">
    <property type="entry name" value="NAD(P)H NITROREDUCTASE RV3131-RELATED"/>
    <property type="match status" value="1"/>
</dbReference>
<dbReference type="Gene3D" id="3.40.109.10">
    <property type="entry name" value="NADH Oxidase"/>
    <property type="match status" value="1"/>
</dbReference>
<evidence type="ECO:0000313" key="1">
    <source>
        <dbReference type="EMBL" id="SMH40993.1"/>
    </source>
</evidence>
<dbReference type="OrthoDB" id="8156917at2"/>
<organism evidence="1 2">
    <name type="scientific">Mesorhizobium australicum</name>
    <dbReference type="NCBI Taxonomy" id="536018"/>
    <lineage>
        <taxon>Bacteria</taxon>
        <taxon>Pseudomonadati</taxon>
        <taxon>Pseudomonadota</taxon>
        <taxon>Alphaproteobacteria</taxon>
        <taxon>Hyphomicrobiales</taxon>
        <taxon>Phyllobacteriaceae</taxon>
        <taxon>Mesorhizobium</taxon>
    </lineage>
</organism>
<dbReference type="RefSeq" id="WP_085464416.1">
    <property type="nucleotide sequence ID" value="NZ_FXBL01000004.1"/>
</dbReference>
<dbReference type="InterPro" id="IPR050627">
    <property type="entry name" value="Nitroreductase/BluB"/>
</dbReference>
<keyword evidence="2" id="KW-1185">Reference proteome</keyword>